<name>A8FE91_BACP2</name>
<dbReference type="AlphaFoldDB" id="A8FE91"/>
<accession>A8FE91</accession>
<proteinExistence type="predicted"/>
<evidence type="ECO:0000313" key="2">
    <source>
        <dbReference type="EMBL" id="ABV62558.1"/>
    </source>
</evidence>
<keyword evidence="1" id="KW-0472">Membrane</keyword>
<keyword evidence="3" id="KW-1185">Reference proteome</keyword>
<dbReference type="EMBL" id="CP000813">
    <property type="protein sequence ID" value="ABV62558.1"/>
    <property type="molecule type" value="Genomic_DNA"/>
</dbReference>
<keyword evidence="1" id="KW-1133">Transmembrane helix</keyword>
<dbReference type="HOGENOM" id="CLU_2630815_0_0_9"/>
<keyword evidence="1" id="KW-0812">Transmembrane</keyword>
<reference evidence="2 3" key="1">
    <citation type="journal article" date="2007" name="PLoS ONE">
        <title>Paradoxical DNA repair and peroxide resistance gene conservation in Bacillus pumilus SAFR-032.</title>
        <authorList>
            <person name="Gioia J."/>
            <person name="Yerrapragada S."/>
            <person name="Qin X."/>
            <person name="Jiang H."/>
            <person name="Igboeli O.C."/>
            <person name="Muzny D."/>
            <person name="Dugan-Rocha S."/>
            <person name="Ding Y."/>
            <person name="Hawes A."/>
            <person name="Liu W."/>
            <person name="Perez L."/>
            <person name="Kovar C."/>
            <person name="Dinh H."/>
            <person name="Lee S."/>
            <person name="Nazareth L."/>
            <person name="Blyth P."/>
            <person name="Holder M."/>
            <person name="Buhay C."/>
            <person name="Tirumalai M.R."/>
            <person name="Liu Y."/>
            <person name="Dasgupta I."/>
            <person name="Bokhetache L."/>
            <person name="Fujita M."/>
            <person name="Karouia F."/>
            <person name="Eswara Moorthy P."/>
            <person name="Siefert J."/>
            <person name="Uzman A."/>
            <person name="Buzumbo P."/>
            <person name="Verma A."/>
            <person name="Zwiya H."/>
            <person name="McWilliams B.D."/>
            <person name="Olowu A."/>
            <person name="Clinkenbeard K.D."/>
            <person name="Newcombe D."/>
            <person name="Golebiewski L."/>
            <person name="Petrosino J.F."/>
            <person name="Nicholson W.L."/>
            <person name="Fox G.E."/>
            <person name="Venkateswaran K."/>
            <person name="Highlander S.K."/>
            <person name="Weinstock G.M."/>
        </authorList>
    </citation>
    <scope>NUCLEOTIDE SEQUENCE [LARGE SCALE GENOMIC DNA]</scope>
    <source>
        <strain evidence="2 3">SAFR-032</strain>
    </source>
</reference>
<reference evidence="2 3" key="2">
    <citation type="journal article" date="2013" name="Extremophiles">
        <title>An ICEBs1-like element may be associated with the extreme radiation and desiccation resistance of Bacillus pumilus SAFR-032 spores.</title>
        <authorList>
            <person name="Tirumalai M.R."/>
            <person name="Fox G.E."/>
        </authorList>
    </citation>
    <scope>NUCLEOTIDE SEQUENCE [LARGE SCALE GENOMIC DNA]</scope>
    <source>
        <strain evidence="2 3">SAFR-032</strain>
    </source>
</reference>
<dbReference type="KEGG" id="bpu:BPUM_1888"/>
<dbReference type="STRING" id="315750.BPUM_1888"/>
<sequence length="77" mass="9386">MMYERRLFFITVCHNGSFHTYKCSKQKEKGFEAMKWFNILDGEMFDQVMGRILRGWFYVIVFFCVPYFLFVLGQVFL</sequence>
<organism evidence="2 3">
    <name type="scientific">Bacillus pumilus (strain SAFR-032)</name>
    <dbReference type="NCBI Taxonomy" id="315750"/>
    <lineage>
        <taxon>Bacteria</taxon>
        <taxon>Bacillati</taxon>
        <taxon>Bacillota</taxon>
        <taxon>Bacilli</taxon>
        <taxon>Bacillales</taxon>
        <taxon>Bacillaceae</taxon>
        <taxon>Bacillus</taxon>
    </lineage>
</organism>
<dbReference type="eggNOG" id="ENOG5030EFI">
    <property type="taxonomic scope" value="Bacteria"/>
</dbReference>
<evidence type="ECO:0000313" key="3">
    <source>
        <dbReference type="Proteomes" id="UP000001355"/>
    </source>
</evidence>
<gene>
    <name evidence="2" type="ordered locus">BPUM_1888</name>
</gene>
<reference evidence="2 3" key="3">
    <citation type="journal article" date="2013" name="PLoS ONE">
        <title>Candidate genes that may be responsible for the unusual resistances exhibited by Bacillus pumilus SAFR-032 spores.</title>
        <authorList>
            <person name="Tirumalai M.R."/>
            <person name="Rastogi R."/>
            <person name="Zamani N."/>
            <person name="O'Bryant Williams E."/>
            <person name="Allen S."/>
            <person name="Diouf F."/>
            <person name="Kwende S."/>
            <person name="Weinstock G.M."/>
            <person name="Venkateswaran K.J."/>
            <person name="Fox G.E."/>
        </authorList>
    </citation>
    <scope>NUCLEOTIDE SEQUENCE [LARGE SCALE GENOMIC DNA]</scope>
    <source>
        <strain evidence="2 3">SAFR-032</strain>
    </source>
</reference>
<dbReference type="Proteomes" id="UP000001355">
    <property type="component" value="Chromosome"/>
</dbReference>
<evidence type="ECO:0000256" key="1">
    <source>
        <dbReference type="SAM" id="Phobius"/>
    </source>
</evidence>
<protein>
    <submittedName>
        <fullName evidence="2">Uncharacterized protein</fullName>
    </submittedName>
</protein>
<feature type="transmembrane region" description="Helical" evidence="1">
    <location>
        <begin position="56"/>
        <end position="76"/>
    </location>
</feature>